<dbReference type="GO" id="GO:0015144">
    <property type="term" value="F:carbohydrate transmembrane transporter activity"/>
    <property type="evidence" value="ECO:0007669"/>
    <property type="project" value="InterPro"/>
</dbReference>
<keyword evidence="3 6" id="KW-0812">Transmembrane</keyword>
<feature type="transmembrane region" description="Helical" evidence="6">
    <location>
        <begin position="97"/>
        <end position="117"/>
    </location>
</feature>
<dbReference type="AlphaFoldDB" id="A0A0K0DGN3"/>
<evidence type="ECO:0000256" key="4">
    <source>
        <dbReference type="ARBA" id="ARBA00022989"/>
    </source>
</evidence>
<evidence type="ECO:0000256" key="6">
    <source>
        <dbReference type="SAM" id="Phobius"/>
    </source>
</evidence>
<dbReference type="PANTHER" id="PTHR16119">
    <property type="entry name" value="TRANSMEMBRANE PROTEIN 144"/>
    <property type="match status" value="1"/>
</dbReference>
<dbReference type="InterPro" id="IPR010651">
    <property type="entry name" value="Sugar_transport"/>
</dbReference>
<keyword evidence="7" id="KW-1185">Reference proteome</keyword>
<dbReference type="GO" id="GO:0016020">
    <property type="term" value="C:membrane"/>
    <property type="evidence" value="ECO:0007669"/>
    <property type="project" value="UniProtKB-SubCell"/>
</dbReference>
<evidence type="ECO:0000313" key="7">
    <source>
        <dbReference type="Proteomes" id="UP000035642"/>
    </source>
</evidence>
<dbReference type="PANTHER" id="PTHR16119:SF18">
    <property type="entry name" value="TRANSMEMBRANE PROTEIN 144 HOMOLOG"/>
    <property type="match status" value="1"/>
</dbReference>
<comment type="similarity">
    <text evidence="2">Belongs to the TMEM144 family.</text>
</comment>
<accession>A0A0K0DGN3</accession>
<dbReference type="Pfam" id="PF07857">
    <property type="entry name" value="TMEM144"/>
    <property type="match status" value="1"/>
</dbReference>
<dbReference type="InterPro" id="IPR012435">
    <property type="entry name" value="TMEM144"/>
</dbReference>
<organism evidence="7 8">
    <name type="scientific">Angiostrongylus cantonensis</name>
    <name type="common">Rat lungworm</name>
    <dbReference type="NCBI Taxonomy" id="6313"/>
    <lineage>
        <taxon>Eukaryota</taxon>
        <taxon>Metazoa</taxon>
        <taxon>Ecdysozoa</taxon>
        <taxon>Nematoda</taxon>
        <taxon>Chromadorea</taxon>
        <taxon>Rhabditida</taxon>
        <taxon>Rhabditina</taxon>
        <taxon>Rhabditomorpha</taxon>
        <taxon>Strongyloidea</taxon>
        <taxon>Metastrongylidae</taxon>
        <taxon>Angiostrongylus</taxon>
    </lineage>
</organism>
<name>A0A0K0DGN3_ANGCA</name>
<comment type="subcellular location">
    <subcellularLocation>
        <location evidence="1">Membrane</location>
        <topology evidence="1">Multi-pass membrane protein</topology>
    </subcellularLocation>
</comment>
<feature type="transmembrane region" description="Helical" evidence="6">
    <location>
        <begin position="57"/>
        <end position="77"/>
    </location>
</feature>
<reference evidence="7" key="1">
    <citation type="submission" date="2012-09" db="EMBL/GenBank/DDBJ databases">
        <authorList>
            <person name="Martin A.A."/>
        </authorList>
    </citation>
    <scope>NUCLEOTIDE SEQUENCE</scope>
</reference>
<keyword evidence="5 6" id="KW-0472">Membrane</keyword>
<reference evidence="8" key="2">
    <citation type="submission" date="2017-02" db="UniProtKB">
        <authorList>
            <consortium name="WormBaseParasite"/>
        </authorList>
    </citation>
    <scope>IDENTIFICATION</scope>
</reference>
<evidence type="ECO:0000256" key="3">
    <source>
        <dbReference type="ARBA" id="ARBA00022692"/>
    </source>
</evidence>
<proteinExistence type="inferred from homology"/>
<evidence type="ECO:0000313" key="8">
    <source>
        <dbReference type="WBParaSite" id="ACAC_0001027001-mRNA-1"/>
    </source>
</evidence>
<dbReference type="Proteomes" id="UP000035642">
    <property type="component" value="Unassembled WGS sequence"/>
</dbReference>
<keyword evidence="4 6" id="KW-1133">Transmembrane helix</keyword>
<evidence type="ECO:0000256" key="1">
    <source>
        <dbReference type="ARBA" id="ARBA00004141"/>
    </source>
</evidence>
<sequence length="226" mass="25598">MTQLSSGVLFIFVKHSDEKSMKDAIDMERSEGANSDVACGSNSSVEANWRQQLRRKLIYIFMAMLLATFNGLMVAPIEILKQRYPPRDSYQVLDYTWSFFSMVFVVSTIFFLLYCIIRRRNAYVNKEMIIPAAGYGMLWSAGMVFWLVSSDVLLQVIVYPIVTRVAYRILSKKENSITESLVEKKDLAGVGKGGNGGNGLKYRSVTRDNSEAMAEGQILIDCNHIW</sequence>
<dbReference type="STRING" id="6313.A0A0K0DGN3"/>
<dbReference type="WBParaSite" id="ACAC_0001027001-mRNA-1">
    <property type="protein sequence ID" value="ACAC_0001027001-mRNA-1"/>
    <property type="gene ID" value="ACAC_0001027001"/>
</dbReference>
<protein>
    <submittedName>
        <fullName evidence="8">G_PROTEIN_RECEP_F3_4 domain-containing protein</fullName>
    </submittedName>
</protein>
<evidence type="ECO:0000256" key="2">
    <source>
        <dbReference type="ARBA" id="ARBA00005731"/>
    </source>
</evidence>
<evidence type="ECO:0000256" key="5">
    <source>
        <dbReference type="ARBA" id="ARBA00023136"/>
    </source>
</evidence>